<sequence length="86" mass="9828">MATDLMEKSSLDRSVRLVCVCKPCKGKPLFRAFCFYSPSAMFYQEVCIYRGLLSLVRVRVLEWEVESEDPHGVTDSEGWGKDNTCL</sequence>
<proteinExistence type="predicted"/>
<comment type="caution">
    <text evidence="2">The sequence shown here is derived from an EMBL/GenBank/DDBJ whole genome shotgun (WGS) entry which is preliminary data.</text>
</comment>
<reference evidence="2 3" key="1">
    <citation type="submission" date="2024-01" db="EMBL/GenBank/DDBJ databases">
        <title>The genomes of 5 underutilized Papilionoideae crops provide insights into root nodulation and disease resistanc.</title>
        <authorList>
            <person name="Jiang F."/>
        </authorList>
    </citation>
    <scope>NUCLEOTIDE SEQUENCE [LARGE SCALE GENOMIC DNA]</scope>
    <source>
        <strain evidence="2">LVBAO_FW01</strain>
        <tissue evidence="2">Leaves</tissue>
    </source>
</reference>
<gene>
    <name evidence="2" type="ORF">VNO77_03664</name>
</gene>
<dbReference type="AlphaFoldDB" id="A0AAN9R8C5"/>
<evidence type="ECO:0000313" key="2">
    <source>
        <dbReference type="EMBL" id="KAK7361594.1"/>
    </source>
</evidence>
<feature type="compositionally biased region" description="Basic and acidic residues" evidence="1">
    <location>
        <begin position="68"/>
        <end position="80"/>
    </location>
</feature>
<name>A0AAN9R8C5_CANGL</name>
<organism evidence="2 3">
    <name type="scientific">Canavalia gladiata</name>
    <name type="common">Sword bean</name>
    <name type="synonym">Dolichos gladiatus</name>
    <dbReference type="NCBI Taxonomy" id="3824"/>
    <lineage>
        <taxon>Eukaryota</taxon>
        <taxon>Viridiplantae</taxon>
        <taxon>Streptophyta</taxon>
        <taxon>Embryophyta</taxon>
        <taxon>Tracheophyta</taxon>
        <taxon>Spermatophyta</taxon>
        <taxon>Magnoliopsida</taxon>
        <taxon>eudicotyledons</taxon>
        <taxon>Gunneridae</taxon>
        <taxon>Pentapetalae</taxon>
        <taxon>rosids</taxon>
        <taxon>fabids</taxon>
        <taxon>Fabales</taxon>
        <taxon>Fabaceae</taxon>
        <taxon>Papilionoideae</taxon>
        <taxon>50 kb inversion clade</taxon>
        <taxon>NPAAA clade</taxon>
        <taxon>indigoferoid/millettioid clade</taxon>
        <taxon>Phaseoleae</taxon>
        <taxon>Canavalia</taxon>
    </lineage>
</organism>
<evidence type="ECO:0000256" key="1">
    <source>
        <dbReference type="SAM" id="MobiDB-lite"/>
    </source>
</evidence>
<accession>A0AAN9R8C5</accession>
<keyword evidence="3" id="KW-1185">Reference proteome</keyword>
<protein>
    <submittedName>
        <fullName evidence="2">Uncharacterized protein</fullName>
    </submittedName>
</protein>
<dbReference type="Proteomes" id="UP001367508">
    <property type="component" value="Unassembled WGS sequence"/>
</dbReference>
<feature type="region of interest" description="Disordered" evidence="1">
    <location>
        <begin position="67"/>
        <end position="86"/>
    </location>
</feature>
<dbReference type="EMBL" id="JAYMYQ010000001">
    <property type="protein sequence ID" value="KAK7361594.1"/>
    <property type="molecule type" value="Genomic_DNA"/>
</dbReference>
<evidence type="ECO:0000313" key="3">
    <source>
        <dbReference type="Proteomes" id="UP001367508"/>
    </source>
</evidence>